<dbReference type="STRING" id="1245745.A0A0A2VHK0"/>
<accession>A0A0A2VHK0</accession>
<dbReference type="SUPFAM" id="SSF51735">
    <property type="entry name" value="NAD(P)-binding Rossmann-fold domains"/>
    <property type="match status" value="1"/>
</dbReference>
<sequence>MLDHGADVNFQDNYIGGVLMGAARGGNESIFQMLLAHGATLMWSHWTFESELAATVEGGHAKMVQLVLEHAAEVISQRKISLDGALYEACFRGFGGIVDILLGFGANANAFCHPAYVVEIASWKGHINIMKQLLNAGADPNKGAPSCSPIYFATKTGNEAAVQLLLDRGADINALTQSDNSCAIHCAVDNANLTMVRFLVQNGANVNVQGSFYGSCLQSASAKGHHEMVEYLVQKGADVNIQGGFYGDALQAAARRGYHSVVNYLPLSAARLVGPHRQRVERVVVDWATEGQSVYAGTKAALEAMTRAAGAASWRGRATVNAVNPGGPFSGGDMCAQV</sequence>
<dbReference type="Pfam" id="PF12796">
    <property type="entry name" value="Ank_2"/>
    <property type="match status" value="1"/>
</dbReference>
<dbReference type="AlphaFoldDB" id="A0A0A2VHK0"/>
<dbReference type="PROSITE" id="PS50297">
    <property type="entry name" value="ANK_REP_REGION"/>
    <property type="match status" value="3"/>
</dbReference>
<comment type="caution">
    <text evidence="4">The sequence shown here is derived from an EMBL/GenBank/DDBJ whole genome shotgun (WGS) entry which is preliminary data.</text>
</comment>
<evidence type="ECO:0000256" key="3">
    <source>
        <dbReference type="PROSITE-ProRule" id="PRU00023"/>
    </source>
</evidence>
<evidence type="ECO:0000313" key="5">
    <source>
        <dbReference type="Proteomes" id="UP000030106"/>
    </source>
</evidence>
<dbReference type="OrthoDB" id="4869823at2759"/>
<dbReference type="PROSITE" id="PS50088">
    <property type="entry name" value="ANK_REPEAT"/>
    <property type="match status" value="3"/>
</dbReference>
<dbReference type="PANTHER" id="PTHR24198">
    <property type="entry name" value="ANKYRIN REPEAT AND PROTEIN KINASE DOMAIN-CONTAINING PROTEIN"/>
    <property type="match status" value="1"/>
</dbReference>
<feature type="repeat" description="ANK" evidence="3">
    <location>
        <begin position="217"/>
        <end position="244"/>
    </location>
</feature>
<dbReference type="HOGENOM" id="CLU_821328_0_0_1"/>
<dbReference type="InterPro" id="IPR002110">
    <property type="entry name" value="Ankyrin_rpt"/>
</dbReference>
<evidence type="ECO:0000256" key="1">
    <source>
        <dbReference type="ARBA" id="ARBA00022737"/>
    </source>
</evidence>
<feature type="repeat" description="ANK" evidence="3">
    <location>
        <begin position="179"/>
        <end position="211"/>
    </location>
</feature>
<keyword evidence="2 3" id="KW-0040">ANK repeat</keyword>
<dbReference type="SMART" id="SM00248">
    <property type="entry name" value="ANK"/>
    <property type="match status" value="7"/>
</dbReference>
<gene>
    <name evidence="4" type="ORF">BBAD15_g7324</name>
</gene>
<reference evidence="4 5" key="1">
    <citation type="submission" date="2012-10" db="EMBL/GenBank/DDBJ databases">
        <title>Genome sequencing and analysis of entomopathogenic fungi Beauveria bassiana D1-5.</title>
        <authorList>
            <person name="Li Q."/>
            <person name="Wang L."/>
            <person name="Zhang Z."/>
            <person name="Wang Q."/>
            <person name="Ren J."/>
            <person name="Wang M."/>
            <person name="Xu W."/>
            <person name="Wang J."/>
            <person name="Lu Y."/>
            <person name="Du Q."/>
            <person name="Sun Z."/>
        </authorList>
    </citation>
    <scope>NUCLEOTIDE SEQUENCE [LARGE SCALE GENOMIC DNA]</scope>
    <source>
        <strain evidence="4 5">D1-5</strain>
    </source>
</reference>
<dbReference type="InterPro" id="IPR036291">
    <property type="entry name" value="NAD(P)-bd_dom_sf"/>
</dbReference>
<protein>
    <submittedName>
        <fullName evidence="4">Ankyrin repeat domain-containing protein 17</fullName>
    </submittedName>
</protein>
<name>A0A0A2VHK0_BEABA</name>
<evidence type="ECO:0000256" key="2">
    <source>
        <dbReference type="ARBA" id="ARBA00023043"/>
    </source>
</evidence>
<evidence type="ECO:0000313" key="4">
    <source>
        <dbReference type="EMBL" id="KGQ07356.1"/>
    </source>
</evidence>
<dbReference type="EMBL" id="ANFO01000700">
    <property type="protein sequence ID" value="KGQ07356.1"/>
    <property type="molecule type" value="Genomic_DNA"/>
</dbReference>
<dbReference type="Proteomes" id="UP000030106">
    <property type="component" value="Unassembled WGS sequence"/>
</dbReference>
<dbReference type="Gene3D" id="1.25.40.20">
    <property type="entry name" value="Ankyrin repeat-containing domain"/>
    <property type="match status" value="1"/>
</dbReference>
<dbReference type="PANTHER" id="PTHR24198:SF165">
    <property type="entry name" value="ANKYRIN REPEAT-CONTAINING PROTEIN-RELATED"/>
    <property type="match status" value="1"/>
</dbReference>
<feature type="repeat" description="ANK" evidence="3">
    <location>
        <begin position="145"/>
        <end position="177"/>
    </location>
</feature>
<proteinExistence type="predicted"/>
<dbReference type="InterPro" id="IPR036770">
    <property type="entry name" value="Ankyrin_rpt-contain_sf"/>
</dbReference>
<dbReference type="Pfam" id="PF13637">
    <property type="entry name" value="Ank_4"/>
    <property type="match status" value="1"/>
</dbReference>
<organism evidence="4 5">
    <name type="scientific">Beauveria bassiana D1-5</name>
    <dbReference type="NCBI Taxonomy" id="1245745"/>
    <lineage>
        <taxon>Eukaryota</taxon>
        <taxon>Fungi</taxon>
        <taxon>Dikarya</taxon>
        <taxon>Ascomycota</taxon>
        <taxon>Pezizomycotina</taxon>
        <taxon>Sordariomycetes</taxon>
        <taxon>Hypocreomycetidae</taxon>
        <taxon>Hypocreales</taxon>
        <taxon>Cordycipitaceae</taxon>
        <taxon>Beauveria</taxon>
    </lineage>
</organism>
<dbReference type="SUPFAM" id="SSF48403">
    <property type="entry name" value="Ankyrin repeat"/>
    <property type="match status" value="1"/>
</dbReference>
<keyword evidence="1" id="KW-0677">Repeat</keyword>